<accession>A0A3N4HJR3</accession>
<proteinExistence type="predicted"/>
<protein>
    <submittedName>
        <fullName evidence="1">Uncharacterized protein</fullName>
    </submittedName>
</protein>
<dbReference type="AlphaFoldDB" id="A0A3N4HJR3"/>
<reference evidence="1 2" key="1">
    <citation type="journal article" date="2018" name="Nat. Ecol. Evol.">
        <title>Pezizomycetes genomes reveal the molecular basis of ectomycorrhizal truffle lifestyle.</title>
        <authorList>
            <person name="Murat C."/>
            <person name="Payen T."/>
            <person name="Noel B."/>
            <person name="Kuo A."/>
            <person name="Morin E."/>
            <person name="Chen J."/>
            <person name="Kohler A."/>
            <person name="Krizsan K."/>
            <person name="Balestrini R."/>
            <person name="Da Silva C."/>
            <person name="Montanini B."/>
            <person name="Hainaut M."/>
            <person name="Levati E."/>
            <person name="Barry K.W."/>
            <person name="Belfiori B."/>
            <person name="Cichocki N."/>
            <person name="Clum A."/>
            <person name="Dockter R.B."/>
            <person name="Fauchery L."/>
            <person name="Guy J."/>
            <person name="Iotti M."/>
            <person name="Le Tacon F."/>
            <person name="Lindquist E.A."/>
            <person name="Lipzen A."/>
            <person name="Malagnac F."/>
            <person name="Mello A."/>
            <person name="Molinier V."/>
            <person name="Miyauchi S."/>
            <person name="Poulain J."/>
            <person name="Riccioni C."/>
            <person name="Rubini A."/>
            <person name="Sitrit Y."/>
            <person name="Splivallo R."/>
            <person name="Traeger S."/>
            <person name="Wang M."/>
            <person name="Zifcakova L."/>
            <person name="Wipf D."/>
            <person name="Zambonelli A."/>
            <person name="Paolocci F."/>
            <person name="Nowrousian M."/>
            <person name="Ottonello S."/>
            <person name="Baldrian P."/>
            <person name="Spatafora J.W."/>
            <person name="Henrissat B."/>
            <person name="Nagy L.G."/>
            <person name="Aury J.M."/>
            <person name="Wincker P."/>
            <person name="Grigoriev I.V."/>
            <person name="Bonfante P."/>
            <person name="Martin F.M."/>
        </authorList>
    </citation>
    <scope>NUCLEOTIDE SEQUENCE [LARGE SCALE GENOMIC DNA]</scope>
    <source>
        <strain evidence="1 2">RN42</strain>
    </source>
</reference>
<organism evidence="1 2">
    <name type="scientific">Ascobolus immersus RN42</name>
    <dbReference type="NCBI Taxonomy" id="1160509"/>
    <lineage>
        <taxon>Eukaryota</taxon>
        <taxon>Fungi</taxon>
        <taxon>Dikarya</taxon>
        <taxon>Ascomycota</taxon>
        <taxon>Pezizomycotina</taxon>
        <taxon>Pezizomycetes</taxon>
        <taxon>Pezizales</taxon>
        <taxon>Ascobolaceae</taxon>
        <taxon>Ascobolus</taxon>
    </lineage>
</organism>
<name>A0A3N4HJR3_ASCIM</name>
<dbReference type="EMBL" id="ML119831">
    <property type="protein sequence ID" value="RPA73156.1"/>
    <property type="molecule type" value="Genomic_DNA"/>
</dbReference>
<sequence>MGSGNSKPKPMDPIIVDAIPPHLEPDEETIFKQHHSGTIISVTHQARGGGTELFLGLKNCQPEYQFYDIDGLIGTETDAICIIWLNVRKRTKEALYVNFPVGMYRLNRKEIRYQLQEREAMYGKNSKEAVLIKLGKGEAPLNVGEVPKKGTVYFST</sequence>
<evidence type="ECO:0000313" key="1">
    <source>
        <dbReference type="EMBL" id="RPA73156.1"/>
    </source>
</evidence>
<dbReference type="Proteomes" id="UP000275078">
    <property type="component" value="Unassembled WGS sequence"/>
</dbReference>
<keyword evidence="2" id="KW-1185">Reference proteome</keyword>
<evidence type="ECO:0000313" key="2">
    <source>
        <dbReference type="Proteomes" id="UP000275078"/>
    </source>
</evidence>
<gene>
    <name evidence="1" type="ORF">BJ508DRAFT_334332</name>
</gene>